<evidence type="ECO:0000313" key="4">
    <source>
        <dbReference type="Proteomes" id="UP000026913"/>
    </source>
</evidence>
<dbReference type="Pfam" id="PF13728">
    <property type="entry name" value="TraF"/>
    <property type="match status" value="1"/>
</dbReference>
<dbReference type="InterPro" id="IPR014111">
    <property type="entry name" value="T4SS_TraF-like"/>
</dbReference>
<organism evidence="3 4">
    <name type="scientific">Pseudomonas mandelii JR-1</name>
    <dbReference type="NCBI Taxonomy" id="1147786"/>
    <lineage>
        <taxon>Bacteria</taxon>
        <taxon>Pseudomonadati</taxon>
        <taxon>Pseudomonadota</taxon>
        <taxon>Gammaproteobacteria</taxon>
        <taxon>Pseudomonadales</taxon>
        <taxon>Pseudomonadaceae</taxon>
        <taxon>Pseudomonas</taxon>
    </lineage>
</organism>
<evidence type="ECO:0000256" key="1">
    <source>
        <dbReference type="SAM" id="MobiDB-lite"/>
    </source>
</evidence>
<reference evidence="3 4" key="1">
    <citation type="journal article" date="2012" name="J. Bacteriol.">
        <title>Genome sequence of cold-adapted Pseudomonas mandelii strain JR-1.</title>
        <authorList>
            <person name="Jang S.H."/>
            <person name="Kim J."/>
            <person name="Kim J."/>
            <person name="Hong S."/>
            <person name="Lee C."/>
        </authorList>
    </citation>
    <scope>NUCLEOTIDE SEQUENCE [LARGE SCALE GENOMIC DNA]</scope>
    <source>
        <strain evidence="3 4">JR-1</strain>
        <plasmid evidence="4">Plasmid</plasmid>
    </source>
</reference>
<evidence type="ECO:0000313" key="3">
    <source>
        <dbReference type="EMBL" id="AHZ73617.1"/>
    </source>
</evidence>
<evidence type="ECO:0000256" key="2">
    <source>
        <dbReference type="SAM" id="SignalP"/>
    </source>
</evidence>
<dbReference type="EMBL" id="CP005961">
    <property type="protein sequence ID" value="AHZ73617.1"/>
    <property type="molecule type" value="Genomic_DNA"/>
</dbReference>
<keyword evidence="3" id="KW-0614">Plasmid</keyword>
<name>A0A024ELG4_9PSED</name>
<feature type="signal peptide" evidence="2">
    <location>
        <begin position="1"/>
        <end position="21"/>
    </location>
</feature>
<feature type="chain" id="PRO_5005155267" evidence="2">
    <location>
        <begin position="22"/>
        <end position="343"/>
    </location>
</feature>
<keyword evidence="2" id="KW-0732">Signal</keyword>
<dbReference type="NCBIfam" id="TIGR02740">
    <property type="entry name" value="TraF-like"/>
    <property type="match status" value="1"/>
</dbReference>
<gene>
    <name evidence="3" type="ORF">OU5_P0365</name>
</gene>
<dbReference type="InterPro" id="IPR039555">
    <property type="entry name" value="TraF/TrbB"/>
</dbReference>
<proteinExistence type="predicted"/>
<feature type="compositionally biased region" description="Pro residues" evidence="1">
    <location>
        <begin position="61"/>
        <end position="71"/>
    </location>
</feature>
<accession>A0A024ELG4</accession>
<dbReference type="RefSeq" id="WP_081854031.1">
    <property type="nucleotide sequence ID" value="NZ_CP005961.1"/>
</dbReference>
<dbReference type="KEGG" id="pman:OU5_P0365"/>
<dbReference type="InterPro" id="IPR036249">
    <property type="entry name" value="Thioredoxin-like_sf"/>
</dbReference>
<dbReference type="Proteomes" id="UP000026913">
    <property type="component" value="Plasmid unnamed"/>
</dbReference>
<feature type="region of interest" description="Disordered" evidence="1">
    <location>
        <begin position="49"/>
        <end position="87"/>
    </location>
</feature>
<dbReference type="HOGENOM" id="CLU_068456_1_0_6"/>
<sequence>MRVSLALASALLISITNSVNADTQEEPSLPSAGSESFYKGKAEGWFWYKDPPEEIPEEPIKPPPPPPPAPVPEKEPEKQEPPAPKGPEVFSVAWIKKNLPVYRDRAIDNPTDANVQAYYYLQRVMMDKASQFSEASSRVIMKDPFLDEDSRRPVATYAANALNREVTSNKDKVLRSLGNKVGLFFFFKSNCILCAEQASVLQSLTTSTGINIIPVSVDGKPLDNNAFPDYRIDDGQSKKLEVFQTPALALAIPPNKTEIVGYGAITLDVLFNRILIAARDTGLIDKKTFDSTQPFFDNGLLSLDDNDGINEDLLNNPEKFVEAMKKKLARKAIDGEPHNETEE</sequence>
<dbReference type="OrthoDB" id="5559625at2"/>
<dbReference type="SUPFAM" id="SSF52833">
    <property type="entry name" value="Thioredoxin-like"/>
    <property type="match status" value="1"/>
</dbReference>
<geneLocation type="plasmid" evidence="4"/>
<dbReference type="AlphaFoldDB" id="A0A024ELG4"/>
<protein>
    <submittedName>
        <fullName evidence="3">Uncharacterized protein</fullName>
    </submittedName>
</protein>